<evidence type="ECO:0000256" key="3">
    <source>
        <dbReference type="ARBA" id="ARBA00022741"/>
    </source>
</evidence>
<keyword evidence="2 8" id="KW-0813">Transport</keyword>
<sequence length="591" mass="64705">MNSGRIITVNGPVVRATGMRDFSMREMVTVGHLSLLGEIIRLEGEEALVQVYEDTAGLTVGEPVTGSGSPLSMTLGPGLMGSIFDGIGRPLARLMEKEGAFVTRGVSVPQVDPDRTWEVTPLGKVGDVVTPGTVLASVKETSLVEHRILVPAGLAGEILSILPSGFHRASSVVAKIRDARGKERSVPMITRWPVRTPRPIAERLLPDEPLLTGQRVIDGLFPLSKGGVAAIPGGFGTGKTVTQHQLAKWSDAQIVVYIGCGERGNEMTQVLEEFPVLEDPRSGKPLMERTILIANTSNMPVAAREASIYTGITLAEYYRDMGYDVALMADSTSRWAEALREISGRLGEIPAEEGFPAYLPTRIAEFYERAGKVTTLGGTRGSISIIGAVSPPGGDFTEPVTRHTKRFIRCFWALDQQLARSRHFPAISWIDSYSEYGDEVKDWYAANVNPSWASLRERAREILAEDDKIQQIIRLVGEDVLPDDQKLTALTASLLKNGYLQQGAFGPDSYCPPEKGLAILDLLLGFHEKADRLLKRGCPLSLLKGIKELVELTHLREIPAEMKEAFADLKKRLFERMETVDRERIAPGREG</sequence>
<dbReference type="GO" id="GO:0005524">
    <property type="term" value="F:ATP binding"/>
    <property type="evidence" value="ECO:0007669"/>
    <property type="project" value="UniProtKB-UniRule"/>
</dbReference>
<gene>
    <name evidence="8" type="primary">atpA</name>
    <name evidence="13" type="ORF">C8D99_10722</name>
</gene>
<keyword evidence="8" id="KW-0066">ATP synthesis</keyword>
<dbReference type="Gene3D" id="2.40.50.100">
    <property type="match status" value="1"/>
</dbReference>
<dbReference type="FunFam" id="2.40.30.20:FF:000002">
    <property type="entry name" value="V-type proton ATPase catalytic subunit A"/>
    <property type="match status" value="1"/>
</dbReference>
<dbReference type="EMBL" id="SORI01000007">
    <property type="protein sequence ID" value="TDY60815.1"/>
    <property type="molecule type" value="Genomic_DNA"/>
</dbReference>
<dbReference type="OrthoDB" id="9803053at2"/>
<keyword evidence="14" id="KW-1185">Reference proteome</keyword>
<evidence type="ECO:0000256" key="4">
    <source>
        <dbReference type="ARBA" id="ARBA00022781"/>
    </source>
</evidence>
<dbReference type="HAMAP" id="MF_00309">
    <property type="entry name" value="ATP_synth_A_arch"/>
    <property type="match status" value="1"/>
</dbReference>
<keyword evidence="5 8" id="KW-0067">ATP-binding</keyword>
<evidence type="ECO:0000256" key="5">
    <source>
        <dbReference type="ARBA" id="ARBA00022840"/>
    </source>
</evidence>
<name>A0A4R8MAG7_9BACT</name>
<evidence type="ECO:0000256" key="7">
    <source>
        <dbReference type="ARBA" id="ARBA00023065"/>
    </source>
</evidence>
<keyword evidence="4 8" id="KW-0375">Hydrogen ion transport</keyword>
<comment type="catalytic activity">
    <reaction evidence="8">
        <text>ATP + H2O + 4 H(+)(in) = ADP + phosphate + 5 H(+)(out)</text>
        <dbReference type="Rhea" id="RHEA:57720"/>
        <dbReference type="ChEBI" id="CHEBI:15377"/>
        <dbReference type="ChEBI" id="CHEBI:15378"/>
        <dbReference type="ChEBI" id="CHEBI:30616"/>
        <dbReference type="ChEBI" id="CHEBI:43474"/>
        <dbReference type="ChEBI" id="CHEBI:456216"/>
        <dbReference type="EC" id="7.1.2.2"/>
    </reaction>
</comment>
<dbReference type="InterPro" id="IPR022878">
    <property type="entry name" value="V-ATPase_asu"/>
</dbReference>
<feature type="domain" description="ATP synthase A/B type C-terminal" evidence="12">
    <location>
        <begin position="442"/>
        <end position="537"/>
    </location>
</feature>
<dbReference type="Proteomes" id="UP000295066">
    <property type="component" value="Unassembled WGS sequence"/>
</dbReference>
<dbReference type="Gene3D" id="2.40.30.20">
    <property type="match status" value="1"/>
</dbReference>
<dbReference type="GO" id="GO:0046961">
    <property type="term" value="F:proton-transporting ATPase activity, rotational mechanism"/>
    <property type="evidence" value="ECO:0007669"/>
    <property type="project" value="InterPro"/>
</dbReference>
<dbReference type="RefSeq" id="WP_133957384.1">
    <property type="nucleotide sequence ID" value="NZ_SORI01000007.1"/>
</dbReference>
<keyword evidence="7 8" id="KW-0406">Ion transport</keyword>
<protein>
    <recommendedName>
        <fullName evidence="8">V-type ATP synthase alpha chain</fullName>
        <ecNumber evidence="8">7.1.2.2</ecNumber>
    </recommendedName>
    <alternativeName>
        <fullName evidence="8">V-ATPase subunit A</fullName>
    </alternativeName>
</protein>
<dbReference type="Pfam" id="PF22919">
    <property type="entry name" value="ATP-synt_VA_C"/>
    <property type="match status" value="1"/>
</dbReference>
<evidence type="ECO:0000313" key="13">
    <source>
        <dbReference type="EMBL" id="TDY60815.1"/>
    </source>
</evidence>
<comment type="caution">
    <text evidence="13">The sequence shown here is derived from an EMBL/GenBank/DDBJ whole genome shotgun (WGS) entry which is preliminary data.</text>
</comment>
<evidence type="ECO:0000259" key="11">
    <source>
        <dbReference type="Pfam" id="PF16886"/>
    </source>
</evidence>
<reference evidence="13 14" key="1">
    <citation type="submission" date="2019-03" db="EMBL/GenBank/DDBJ databases">
        <title>Genomic Encyclopedia of Type Strains, Phase IV (KMG-IV): sequencing the most valuable type-strain genomes for metagenomic binning, comparative biology and taxonomic classification.</title>
        <authorList>
            <person name="Goeker M."/>
        </authorList>
    </citation>
    <scope>NUCLEOTIDE SEQUENCE [LARGE SCALE GENOMIC DNA]</scope>
    <source>
        <strain evidence="13 14">DSM 25964</strain>
    </source>
</reference>
<evidence type="ECO:0000259" key="10">
    <source>
        <dbReference type="Pfam" id="PF02874"/>
    </source>
</evidence>
<dbReference type="InterPro" id="IPR055190">
    <property type="entry name" value="ATP-synt_VA_C"/>
</dbReference>
<keyword evidence="6 8" id="KW-1278">Translocase</keyword>
<dbReference type="InterPro" id="IPR000194">
    <property type="entry name" value="ATPase_F1/V1/A1_a/bsu_nucl-bd"/>
</dbReference>
<evidence type="ECO:0000256" key="8">
    <source>
        <dbReference type="HAMAP-Rule" id="MF_00309"/>
    </source>
</evidence>
<accession>A0A4R8MAG7</accession>
<evidence type="ECO:0000256" key="6">
    <source>
        <dbReference type="ARBA" id="ARBA00022967"/>
    </source>
</evidence>
<dbReference type="InterPro" id="IPR027417">
    <property type="entry name" value="P-loop_NTPase"/>
</dbReference>
<dbReference type="InterPro" id="IPR024034">
    <property type="entry name" value="ATPase_F1/V1_b/a_C"/>
</dbReference>
<dbReference type="SUPFAM" id="SSF50615">
    <property type="entry name" value="N-terminal domain of alpha and beta subunits of F1 ATP synthase"/>
    <property type="match status" value="1"/>
</dbReference>
<dbReference type="Pfam" id="PF16886">
    <property type="entry name" value="ATP-synt_ab_Xtn"/>
    <property type="match status" value="1"/>
</dbReference>
<dbReference type="InterPro" id="IPR031686">
    <property type="entry name" value="ATP-synth_a_Xtn"/>
</dbReference>
<evidence type="ECO:0000256" key="1">
    <source>
        <dbReference type="ARBA" id="ARBA00008936"/>
    </source>
</evidence>
<dbReference type="InterPro" id="IPR023366">
    <property type="entry name" value="ATP_synth_asu-like_sf"/>
</dbReference>
<dbReference type="Gene3D" id="3.40.50.300">
    <property type="entry name" value="P-loop containing nucleotide triphosphate hydrolases"/>
    <property type="match status" value="1"/>
</dbReference>
<dbReference type="CDD" id="cd18111">
    <property type="entry name" value="ATP-synt_V_A-type_alpha_C"/>
    <property type="match status" value="1"/>
</dbReference>
<feature type="domain" description="ATPsynthase alpha/beta subunit barrel-sandwich" evidence="11">
    <location>
        <begin position="108"/>
        <end position="195"/>
    </location>
</feature>
<evidence type="ECO:0000256" key="2">
    <source>
        <dbReference type="ARBA" id="ARBA00022448"/>
    </source>
</evidence>
<comment type="function">
    <text evidence="8">Produces ATP from ADP in the presence of a proton gradient across the membrane. The V-type alpha chain is a catalytic subunit.</text>
</comment>
<dbReference type="PANTHER" id="PTHR43607:SF1">
    <property type="entry name" value="H(+)-TRANSPORTING TWO-SECTOR ATPASE"/>
    <property type="match status" value="1"/>
</dbReference>
<dbReference type="Gene3D" id="1.10.1140.10">
    <property type="entry name" value="Bovine Mitochondrial F1-atpase, Atp Synthase Beta Chain, Chain D, domain 3"/>
    <property type="match status" value="1"/>
</dbReference>
<dbReference type="InterPro" id="IPR036121">
    <property type="entry name" value="ATPase_F1/V1/A1_a/bsu_N_sf"/>
</dbReference>
<organism evidence="13 14">
    <name type="scientific">Aminivibrio pyruvatiphilus</name>
    <dbReference type="NCBI Taxonomy" id="1005740"/>
    <lineage>
        <taxon>Bacteria</taxon>
        <taxon>Thermotogati</taxon>
        <taxon>Synergistota</taxon>
        <taxon>Synergistia</taxon>
        <taxon>Synergistales</taxon>
        <taxon>Aminobacteriaceae</taxon>
        <taxon>Aminivibrio</taxon>
    </lineage>
</organism>
<evidence type="ECO:0000259" key="12">
    <source>
        <dbReference type="Pfam" id="PF22919"/>
    </source>
</evidence>
<dbReference type="EC" id="7.1.2.2" evidence="8"/>
<dbReference type="GO" id="GO:0042777">
    <property type="term" value="P:proton motive force-driven plasma membrane ATP synthesis"/>
    <property type="evidence" value="ECO:0007669"/>
    <property type="project" value="UniProtKB-UniRule"/>
</dbReference>
<dbReference type="GO" id="GO:0045259">
    <property type="term" value="C:proton-transporting ATP synthase complex"/>
    <property type="evidence" value="ECO:0007669"/>
    <property type="project" value="UniProtKB-ARBA"/>
</dbReference>
<dbReference type="Pfam" id="PF00006">
    <property type="entry name" value="ATP-synt_ab"/>
    <property type="match status" value="1"/>
</dbReference>
<keyword evidence="3 8" id="KW-0547">Nucleotide-binding</keyword>
<dbReference type="SUPFAM" id="SSF52540">
    <property type="entry name" value="P-loop containing nucleoside triphosphate hydrolases"/>
    <property type="match status" value="1"/>
</dbReference>
<dbReference type="InterPro" id="IPR004100">
    <property type="entry name" value="ATPase_F1/V1/A1_a/bsu_N"/>
</dbReference>
<dbReference type="NCBIfam" id="NF003220">
    <property type="entry name" value="PRK04192.1"/>
    <property type="match status" value="1"/>
</dbReference>
<comment type="similarity">
    <text evidence="1 8">Belongs to the ATPase alpha/beta chains family.</text>
</comment>
<evidence type="ECO:0000313" key="14">
    <source>
        <dbReference type="Proteomes" id="UP000295066"/>
    </source>
</evidence>
<feature type="domain" description="ATPase F1/V1/A1 complex alpha/beta subunit nucleotide-binding" evidence="9">
    <location>
        <begin position="213"/>
        <end position="434"/>
    </location>
</feature>
<feature type="binding site" evidence="8">
    <location>
        <begin position="233"/>
        <end position="240"/>
    </location>
    <ligand>
        <name>ATP</name>
        <dbReference type="ChEBI" id="CHEBI:30616"/>
    </ligand>
</feature>
<evidence type="ECO:0000259" key="9">
    <source>
        <dbReference type="Pfam" id="PF00006"/>
    </source>
</evidence>
<dbReference type="AlphaFoldDB" id="A0A4R8MAG7"/>
<feature type="domain" description="ATPase F1/V1/A1 complex alpha/beta subunit N-terminal" evidence="10">
    <location>
        <begin position="6"/>
        <end position="67"/>
    </location>
</feature>
<proteinExistence type="inferred from homology"/>
<dbReference type="Pfam" id="PF02874">
    <property type="entry name" value="ATP-synt_ab_N"/>
    <property type="match status" value="1"/>
</dbReference>
<dbReference type="CDD" id="cd01134">
    <property type="entry name" value="V_A-ATPase_A"/>
    <property type="match status" value="1"/>
</dbReference>
<dbReference type="GO" id="GO:0046933">
    <property type="term" value="F:proton-transporting ATP synthase activity, rotational mechanism"/>
    <property type="evidence" value="ECO:0007669"/>
    <property type="project" value="UniProtKB-UniRule"/>
</dbReference>
<dbReference type="SUPFAM" id="SSF47917">
    <property type="entry name" value="C-terminal domain of alpha and beta subunits of F1 ATP synthase"/>
    <property type="match status" value="1"/>
</dbReference>
<dbReference type="PANTHER" id="PTHR43607">
    <property type="entry name" value="V-TYPE PROTON ATPASE CATALYTIC SUBUNIT A"/>
    <property type="match status" value="1"/>
</dbReference>